<dbReference type="AlphaFoldDB" id="A0A1X7TNU2"/>
<dbReference type="KEGG" id="aqu:109586842"/>
<evidence type="ECO:0000256" key="3">
    <source>
        <dbReference type="ARBA" id="ARBA00022614"/>
    </source>
</evidence>
<gene>
    <name evidence="7" type="primary">109586842</name>
</gene>
<name>A0A1X7TNU2_AMPQE</name>
<reference evidence="7" key="2">
    <citation type="submission" date="2017-05" db="UniProtKB">
        <authorList>
            <consortium name="EnsemblMetazoa"/>
        </authorList>
    </citation>
    <scope>IDENTIFICATION</scope>
</reference>
<keyword evidence="3" id="KW-0433">Leucine-rich repeat</keyword>
<dbReference type="GO" id="GO:0005096">
    <property type="term" value="F:GTPase activator activity"/>
    <property type="evidence" value="ECO:0007669"/>
    <property type="project" value="UniProtKB-KW"/>
</dbReference>
<dbReference type="InParanoid" id="A0A1X7TNU2"/>
<dbReference type="Gene3D" id="3.80.10.10">
    <property type="entry name" value="Ribonuclease Inhibitor"/>
    <property type="match status" value="1"/>
</dbReference>
<dbReference type="EnsemblMetazoa" id="XM_020003066.1">
    <property type="protein sequence ID" value="XP_019858625.1"/>
    <property type="gene ID" value="LOC109586842"/>
</dbReference>
<sequence length="775" mass="88318">MIAVSDDHSKLRSLGNILMELEETKPLGQDIIKDYDEMINRSVTTAVVTGTTVNTNLFSNQSTELAVPRAHTDIAVISTSNATGSIGSVEVFHMCEAVHQYPFDAMRGKFGIFCFRILQIVSKKVSILITFLIFLRQCFPELDSQLSSADSVQNAMTIVLTKCNVINISAVENIAIFYNISEAKQLIVEYKEEVNEFCSKISLDFLLNKKLSADISSLKCETVQFVLDWTPDQHSLDDIRRLLKKAFTDLNKRLIVKVTCPVNSIVIICYAPHHLLAALLFEAQDNLTVLIKEFTLVRLTIGHYTVYDERIRCKVMNNECLVEEMKLADGQELELMTLLDYKGSITIEQESVINQREEHIERTLQTPEPKLKVKLLTRGKLINEVFKSKKSETQYFRTSLLMKAGREEALFQYRKEIELLQENISITQLLISQKTNMYKNDQCTQSSTAESTCIYTARYDYHPIDSDDLSFTKGEQLEIYKKLNSFWWRGRSLASGVDGLIPSSCVYSMLETLQLLEFILSVEEVSLPVLQKLRNESSSNDEKASLFLETINDDPIVIFALRQDKEQYDQGVTGSVNWYYDWLSLTSPSPVQCSEVISIISNFHKRIELRYSSTNSTVSLLSSATLQTLHLRSFDIWYTPLTNDCIQYLCILLTNNKTIQELDIRYDSISDRGVINICQTLENNSTLISLDLSYNPLITSTSGQALSHLLLNNSSLVELNLRGTSLSTKSILLVLHSVLNNKNITRLKLDKQHKETCLNTYPNYNLIQDRVVWKY</sequence>
<dbReference type="Proteomes" id="UP000007879">
    <property type="component" value="Unassembled WGS sequence"/>
</dbReference>
<dbReference type="InterPro" id="IPR001452">
    <property type="entry name" value="SH3_domain"/>
</dbReference>
<evidence type="ECO:0000256" key="4">
    <source>
        <dbReference type="ARBA" id="ARBA00022737"/>
    </source>
</evidence>
<keyword evidence="4" id="KW-0677">Repeat</keyword>
<feature type="domain" description="SH3" evidence="6">
    <location>
        <begin position="450"/>
        <end position="511"/>
    </location>
</feature>
<keyword evidence="2" id="KW-0343">GTPase activation</keyword>
<keyword evidence="1 5" id="KW-0728">SH3 domain</keyword>
<dbReference type="PANTHER" id="PTHR24113:SF12">
    <property type="entry name" value="RAN GTPASE-ACTIVATING PROTEIN 1"/>
    <property type="match status" value="1"/>
</dbReference>
<evidence type="ECO:0000313" key="8">
    <source>
        <dbReference type="Proteomes" id="UP000007879"/>
    </source>
</evidence>
<proteinExistence type="predicted"/>
<dbReference type="SUPFAM" id="SSF50044">
    <property type="entry name" value="SH3-domain"/>
    <property type="match status" value="1"/>
</dbReference>
<dbReference type="Gene3D" id="2.30.30.40">
    <property type="entry name" value="SH3 Domains"/>
    <property type="match status" value="1"/>
</dbReference>
<dbReference type="SMART" id="SM00368">
    <property type="entry name" value="LRR_RI"/>
    <property type="match status" value="4"/>
</dbReference>
<dbReference type="Pfam" id="PF00018">
    <property type="entry name" value="SH3_1"/>
    <property type="match status" value="1"/>
</dbReference>
<evidence type="ECO:0000259" key="6">
    <source>
        <dbReference type="PROSITE" id="PS50002"/>
    </source>
</evidence>
<dbReference type="GO" id="GO:0005634">
    <property type="term" value="C:nucleus"/>
    <property type="evidence" value="ECO:0007669"/>
    <property type="project" value="TreeGrafter"/>
</dbReference>
<dbReference type="OrthoDB" id="120976at2759"/>
<dbReference type="PROSITE" id="PS50002">
    <property type="entry name" value="SH3"/>
    <property type="match status" value="1"/>
</dbReference>
<protein>
    <recommendedName>
        <fullName evidence="6">SH3 domain-containing protein</fullName>
    </recommendedName>
</protein>
<dbReference type="EnsemblMetazoa" id="Aqu2.1.16486_001">
    <property type="protein sequence ID" value="Aqu2.1.16486_001"/>
    <property type="gene ID" value="Aqu2.1.16486"/>
</dbReference>
<dbReference type="GO" id="GO:0048471">
    <property type="term" value="C:perinuclear region of cytoplasm"/>
    <property type="evidence" value="ECO:0007669"/>
    <property type="project" value="TreeGrafter"/>
</dbReference>
<dbReference type="SMART" id="SM00326">
    <property type="entry name" value="SH3"/>
    <property type="match status" value="1"/>
</dbReference>
<evidence type="ECO:0000256" key="1">
    <source>
        <dbReference type="ARBA" id="ARBA00022443"/>
    </source>
</evidence>
<dbReference type="GO" id="GO:0006913">
    <property type="term" value="P:nucleocytoplasmic transport"/>
    <property type="evidence" value="ECO:0007669"/>
    <property type="project" value="TreeGrafter"/>
</dbReference>
<evidence type="ECO:0000256" key="5">
    <source>
        <dbReference type="PROSITE-ProRule" id="PRU00192"/>
    </source>
</evidence>
<dbReference type="PANTHER" id="PTHR24113">
    <property type="entry name" value="RAN GTPASE-ACTIVATING PROTEIN 1"/>
    <property type="match status" value="1"/>
</dbReference>
<accession>A0A1X7TNU2</accession>
<dbReference type="InterPro" id="IPR036028">
    <property type="entry name" value="SH3-like_dom_sf"/>
</dbReference>
<dbReference type="InterPro" id="IPR027038">
    <property type="entry name" value="RanGap"/>
</dbReference>
<keyword evidence="8" id="KW-1185">Reference proteome</keyword>
<reference evidence="8" key="1">
    <citation type="journal article" date="2010" name="Nature">
        <title>The Amphimedon queenslandica genome and the evolution of animal complexity.</title>
        <authorList>
            <person name="Srivastava M."/>
            <person name="Simakov O."/>
            <person name="Chapman J."/>
            <person name="Fahey B."/>
            <person name="Gauthier M.E."/>
            <person name="Mitros T."/>
            <person name="Richards G.S."/>
            <person name="Conaco C."/>
            <person name="Dacre M."/>
            <person name="Hellsten U."/>
            <person name="Larroux C."/>
            <person name="Putnam N.H."/>
            <person name="Stanke M."/>
            <person name="Adamska M."/>
            <person name="Darling A."/>
            <person name="Degnan S.M."/>
            <person name="Oakley T.H."/>
            <person name="Plachetzki D.C."/>
            <person name="Zhai Y."/>
            <person name="Adamski M."/>
            <person name="Calcino A."/>
            <person name="Cummins S.F."/>
            <person name="Goodstein D.M."/>
            <person name="Harris C."/>
            <person name="Jackson D.J."/>
            <person name="Leys S.P."/>
            <person name="Shu S."/>
            <person name="Woodcroft B.J."/>
            <person name="Vervoort M."/>
            <person name="Kosik K.S."/>
            <person name="Manning G."/>
            <person name="Degnan B.M."/>
            <person name="Rokhsar D.S."/>
        </authorList>
    </citation>
    <scope>NUCLEOTIDE SEQUENCE [LARGE SCALE GENOMIC DNA]</scope>
</reference>
<dbReference type="GO" id="GO:0031267">
    <property type="term" value="F:small GTPase binding"/>
    <property type="evidence" value="ECO:0007669"/>
    <property type="project" value="TreeGrafter"/>
</dbReference>
<dbReference type="InterPro" id="IPR032675">
    <property type="entry name" value="LRR_dom_sf"/>
</dbReference>
<evidence type="ECO:0000313" key="7">
    <source>
        <dbReference type="EnsemblMetazoa" id="Aqu2.1.16486_001"/>
    </source>
</evidence>
<dbReference type="GO" id="GO:0005829">
    <property type="term" value="C:cytosol"/>
    <property type="evidence" value="ECO:0007669"/>
    <property type="project" value="TreeGrafter"/>
</dbReference>
<evidence type="ECO:0000256" key="2">
    <source>
        <dbReference type="ARBA" id="ARBA00022468"/>
    </source>
</evidence>
<dbReference type="SUPFAM" id="SSF52047">
    <property type="entry name" value="RNI-like"/>
    <property type="match status" value="1"/>
</dbReference>
<organism evidence="7">
    <name type="scientific">Amphimedon queenslandica</name>
    <name type="common">Sponge</name>
    <dbReference type="NCBI Taxonomy" id="400682"/>
    <lineage>
        <taxon>Eukaryota</taxon>
        <taxon>Metazoa</taxon>
        <taxon>Porifera</taxon>
        <taxon>Demospongiae</taxon>
        <taxon>Heteroscleromorpha</taxon>
        <taxon>Haplosclerida</taxon>
        <taxon>Niphatidae</taxon>
        <taxon>Amphimedon</taxon>
    </lineage>
</organism>